<organism evidence="1 2">
    <name type="scientific">Trifolium medium</name>
    <dbReference type="NCBI Taxonomy" id="97028"/>
    <lineage>
        <taxon>Eukaryota</taxon>
        <taxon>Viridiplantae</taxon>
        <taxon>Streptophyta</taxon>
        <taxon>Embryophyta</taxon>
        <taxon>Tracheophyta</taxon>
        <taxon>Spermatophyta</taxon>
        <taxon>Magnoliopsida</taxon>
        <taxon>eudicotyledons</taxon>
        <taxon>Gunneridae</taxon>
        <taxon>Pentapetalae</taxon>
        <taxon>rosids</taxon>
        <taxon>fabids</taxon>
        <taxon>Fabales</taxon>
        <taxon>Fabaceae</taxon>
        <taxon>Papilionoideae</taxon>
        <taxon>50 kb inversion clade</taxon>
        <taxon>NPAAA clade</taxon>
        <taxon>Hologalegina</taxon>
        <taxon>IRL clade</taxon>
        <taxon>Trifolieae</taxon>
        <taxon>Trifolium</taxon>
    </lineage>
</organism>
<dbReference type="Proteomes" id="UP000265520">
    <property type="component" value="Unassembled WGS sequence"/>
</dbReference>
<name>A0A392U1S1_9FABA</name>
<reference evidence="1 2" key="1">
    <citation type="journal article" date="2018" name="Front. Plant Sci.">
        <title>Red Clover (Trifolium pratense) and Zigzag Clover (T. medium) - A Picture of Genomic Similarities and Differences.</title>
        <authorList>
            <person name="Dluhosova J."/>
            <person name="Istvanek J."/>
            <person name="Nedelnik J."/>
            <person name="Repkova J."/>
        </authorList>
    </citation>
    <scope>NUCLEOTIDE SEQUENCE [LARGE SCALE GENOMIC DNA]</scope>
    <source>
        <strain evidence="2">cv. 10/8</strain>
        <tissue evidence="1">Leaf</tissue>
    </source>
</reference>
<accession>A0A392U1S1</accession>
<proteinExistence type="predicted"/>
<dbReference type="AlphaFoldDB" id="A0A392U1S1"/>
<keyword evidence="2" id="KW-1185">Reference proteome</keyword>
<dbReference type="EMBL" id="LXQA010693810">
    <property type="protein sequence ID" value="MCI66346.1"/>
    <property type="molecule type" value="Genomic_DNA"/>
</dbReference>
<evidence type="ECO:0000313" key="1">
    <source>
        <dbReference type="EMBL" id="MCI66346.1"/>
    </source>
</evidence>
<evidence type="ECO:0000313" key="2">
    <source>
        <dbReference type="Proteomes" id="UP000265520"/>
    </source>
</evidence>
<sequence length="33" mass="3182">NHCFSGVVVTIAFVVGAVGFDSSSVASVVAASP</sequence>
<comment type="caution">
    <text evidence="1">The sequence shown here is derived from an EMBL/GenBank/DDBJ whole genome shotgun (WGS) entry which is preliminary data.</text>
</comment>
<feature type="non-terminal residue" evidence="1">
    <location>
        <position position="1"/>
    </location>
</feature>
<protein>
    <submittedName>
        <fullName evidence="1">Uncharacterized protein</fullName>
    </submittedName>
</protein>